<proteinExistence type="predicted"/>
<protein>
    <submittedName>
        <fullName evidence="2">Uncharacterized protein</fullName>
    </submittedName>
</protein>
<keyword evidence="1" id="KW-0812">Transmembrane</keyword>
<sequence length="52" mass="6355">MVSLHHSEFYLETHFQFRFKCWVIIVIFLQVMETVLATIFSSYLHRHVKNIN</sequence>
<comment type="caution">
    <text evidence="2">The sequence shown here is derived from an EMBL/GenBank/DDBJ whole genome shotgun (WGS) entry which is preliminary data.</text>
</comment>
<evidence type="ECO:0000256" key="1">
    <source>
        <dbReference type="SAM" id="Phobius"/>
    </source>
</evidence>
<feature type="transmembrane region" description="Helical" evidence="1">
    <location>
        <begin position="21"/>
        <end position="44"/>
    </location>
</feature>
<accession>A0A6A4QBA8</accession>
<reference evidence="3" key="1">
    <citation type="journal article" date="2020" name="Nat. Commun.">
        <title>Genome sequence of the cluster root forming white lupin.</title>
        <authorList>
            <person name="Hufnagel B."/>
            <person name="Marques A."/>
            <person name="Soriano A."/>
            <person name="Marques L."/>
            <person name="Divol F."/>
            <person name="Doumas P."/>
            <person name="Sallet E."/>
            <person name="Mancinotti D."/>
            <person name="Carrere S."/>
            <person name="Marande W."/>
            <person name="Arribat S."/>
            <person name="Keller J."/>
            <person name="Huneau C."/>
            <person name="Blein T."/>
            <person name="Aime D."/>
            <person name="Laguerre M."/>
            <person name="Taylor J."/>
            <person name="Schubert V."/>
            <person name="Nelson M."/>
            <person name="Geu-Flores F."/>
            <person name="Crespi M."/>
            <person name="Gallardo-Guerrero K."/>
            <person name="Delaux P.-M."/>
            <person name="Salse J."/>
            <person name="Berges H."/>
            <person name="Guyot R."/>
            <person name="Gouzy J."/>
            <person name="Peret B."/>
        </authorList>
    </citation>
    <scope>NUCLEOTIDE SEQUENCE [LARGE SCALE GENOMIC DNA]</scope>
    <source>
        <strain evidence="3">cv. Amiga</strain>
    </source>
</reference>
<dbReference type="AlphaFoldDB" id="A0A6A4QBA8"/>
<gene>
    <name evidence="2" type="ORF">Lalb_Chr06g0163631</name>
</gene>
<keyword evidence="1" id="KW-1133">Transmembrane helix</keyword>
<name>A0A6A4QBA8_LUPAL</name>
<keyword evidence="1" id="KW-0472">Membrane</keyword>
<keyword evidence="3" id="KW-1185">Reference proteome</keyword>
<dbReference type="EMBL" id="WOCE01000006">
    <property type="protein sequence ID" value="KAE9611545.1"/>
    <property type="molecule type" value="Genomic_DNA"/>
</dbReference>
<dbReference type="Proteomes" id="UP000447434">
    <property type="component" value="Chromosome 6"/>
</dbReference>
<organism evidence="2 3">
    <name type="scientific">Lupinus albus</name>
    <name type="common">White lupine</name>
    <name type="synonym">Lupinus termis</name>
    <dbReference type="NCBI Taxonomy" id="3870"/>
    <lineage>
        <taxon>Eukaryota</taxon>
        <taxon>Viridiplantae</taxon>
        <taxon>Streptophyta</taxon>
        <taxon>Embryophyta</taxon>
        <taxon>Tracheophyta</taxon>
        <taxon>Spermatophyta</taxon>
        <taxon>Magnoliopsida</taxon>
        <taxon>eudicotyledons</taxon>
        <taxon>Gunneridae</taxon>
        <taxon>Pentapetalae</taxon>
        <taxon>rosids</taxon>
        <taxon>fabids</taxon>
        <taxon>Fabales</taxon>
        <taxon>Fabaceae</taxon>
        <taxon>Papilionoideae</taxon>
        <taxon>50 kb inversion clade</taxon>
        <taxon>genistoids sensu lato</taxon>
        <taxon>core genistoids</taxon>
        <taxon>Genisteae</taxon>
        <taxon>Lupinus</taxon>
    </lineage>
</organism>
<evidence type="ECO:0000313" key="2">
    <source>
        <dbReference type="EMBL" id="KAE9611545.1"/>
    </source>
</evidence>
<evidence type="ECO:0000313" key="3">
    <source>
        <dbReference type="Proteomes" id="UP000447434"/>
    </source>
</evidence>